<dbReference type="PANTHER" id="PTHR42748">
    <property type="entry name" value="NITROGEN METABOLITE REPRESSION PROTEIN NMRA FAMILY MEMBER"/>
    <property type="match status" value="1"/>
</dbReference>
<evidence type="ECO:0000259" key="8">
    <source>
        <dbReference type="Pfam" id="PF05368"/>
    </source>
</evidence>
<dbReference type="PANTHER" id="PTHR42748:SF31">
    <property type="entry name" value="NMRA-LIKE DOMAIN-CONTAINING PROTEIN-RELATED"/>
    <property type="match status" value="1"/>
</dbReference>
<keyword evidence="4" id="KW-0963">Cytoplasm</keyword>
<evidence type="ECO:0000313" key="9">
    <source>
        <dbReference type="EMBL" id="ODQ71346.1"/>
    </source>
</evidence>
<dbReference type="SUPFAM" id="SSF51735">
    <property type="entry name" value="NAD(P)-binding Rossmann-fold domains"/>
    <property type="match status" value="1"/>
</dbReference>
<dbReference type="InterPro" id="IPR051164">
    <property type="entry name" value="NmrA-like_oxidored"/>
</dbReference>
<dbReference type="Gene3D" id="3.90.25.10">
    <property type="entry name" value="UDP-galactose 4-epimerase, domain 1"/>
    <property type="match status" value="1"/>
</dbReference>
<dbReference type="STRING" id="675824.A0A1E3Q117"/>
<evidence type="ECO:0000256" key="2">
    <source>
        <dbReference type="ARBA" id="ARBA00004556"/>
    </source>
</evidence>
<dbReference type="Pfam" id="PF05368">
    <property type="entry name" value="NmrA"/>
    <property type="match status" value="1"/>
</dbReference>
<dbReference type="Proteomes" id="UP000094385">
    <property type="component" value="Unassembled WGS sequence"/>
</dbReference>
<evidence type="ECO:0000256" key="6">
    <source>
        <dbReference type="ARBA" id="ARBA00023242"/>
    </source>
</evidence>
<dbReference type="InterPro" id="IPR008030">
    <property type="entry name" value="NmrA-like"/>
</dbReference>
<dbReference type="InterPro" id="IPR036291">
    <property type="entry name" value="NAD(P)-bd_dom_sf"/>
</dbReference>
<protein>
    <recommendedName>
        <fullName evidence="7">NmrA-like family domain-containing protein 1</fullName>
    </recommendedName>
</protein>
<dbReference type="EMBL" id="KV454298">
    <property type="protein sequence ID" value="ODQ71346.1"/>
    <property type="molecule type" value="Genomic_DNA"/>
</dbReference>
<comment type="similarity">
    <text evidence="3">Belongs to the NmrA-type oxidoreductase family.</text>
</comment>
<feature type="domain" description="NmrA-like" evidence="8">
    <location>
        <begin position="4"/>
        <end position="307"/>
    </location>
</feature>
<name>A0A1E3Q117_LIPST</name>
<evidence type="ECO:0000256" key="3">
    <source>
        <dbReference type="ARBA" id="ARBA00006328"/>
    </source>
</evidence>
<evidence type="ECO:0000256" key="7">
    <source>
        <dbReference type="ARBA" id="ARBA00040296"/>
    </source>
</evidence>
<proteinExistence type="inferred from homology"/>
<sequence length="318" mass="34657">MASKKLLTVFGATGLQGGSVINSILGDPKAAAQFSIRAVTRDPSKPSAQRLTANGVECVVADMDDKDSLRSALKGAYAVFVVTNFWEKMNADAEIQQGKNVADIAKELDVQHLVWSSLLNVTKLSGGKLDKVLHFDSKATVEEYIRQIGIPASFFLPGLYMSNIPGRMMRLNPAANEFMLGLPIPGTSPIPLLDTAADTGKFVKCILLNREKSLGKRFLGATDYYTPEQIVDDFKAVKPASGQGAKFSELPTAVFKGILASTGLSEDLQEEMLQNMQLMPEFGYYGNESLTESQSILDEPLTTWKEFVAKTPVWADLH</sequence>
<evidence type="ECO:0000256" key="1">
    <source>
        <dbReference type="ARBA" id="ARBA00004123"/>
    </source>
</evidence>
<comment type="subcellular location">
    <subcellularLocation>
        <location evidence="2">Cytoplasm</location>
        <location evidence="2">Perinuclear region</location>
    </subcellularLocation>
    <subcellularLocation>
        <location evidence="1">Nucleus</location>
    </subcellularLocation>
</comment>
<dbReference type="GO" id="GO:0048471">
    <property type="term" value="C:perinuclear region of cytoplasm"/>
    <property type="evidence" value="ECO:0007669"/>
    <property type="project" value="UniProtKB-SubCell"/>
</dbReference>
<keyword evidence="5" id="KW-0521">NADP</keyword>
<evidence type="ECO:0000313" key="10">
    <source>
        <dbReference type="Proteomes" id="UP000094385"/>
    </source>
</evidence>
<reference evidence="9 10" key="1">
    <citation type="journal article" date="2016" name="Proc. Natl. Acad. Sci. U.S.A.">
        <title>Comparative genomics of biotechnologically important yeasts.</title>
        <authorList>
            <person name="Riley R."/>
            <person name="Haridas S."/>
            <person name="Wolfe K.H."/>
            <person name="Lopes M.R."/>
            <person name="Hittinger C.T."/>
            <person name="Goeker M."/>
            <person name="Salamov A.A."/>
            <person name="Wisecaver J.H."/>
            <person name="Long T.M."/>
            <person name="Calvey C.H."/>
            <person name="Aerts A.L."/>
            <person name="Barry K.W."/>
            <person name="Choi C."/>
            <person name="Clum A."/>
            <person name="Coughlan A.Y."/>
            <person name="Deshpande S."/>
            <person name="Douglass A.P."/>
            <person name="Hanson S.J."/>
            <person name="Klenk H.-P."/>
            <person name="LaButti K.M."/>
            <person name="Lapidus A."/>
            <person name="Lindquist E.A."/>
            <person name="Lipzen A.M."/>
            <person name="Meier-Kolthoff J.P."/>
            <person name="Ohm R.A."/>
            <person name="Otillar R.P."/>
            <person name="Pangilinan J.L."/>
            <person name="Peng Y."/>
            <person name="Rokas A."/>
            <person name="Rosa C.A."/>
            <person name="Scheuner C."/>
            <person name="Sibirny A.A."/>
            <person name="Slot J.C."/>
            <person name="Stielow J.B."/>
            <person name="Sun H."/>
            <person name="Kurtzman C.P."/>
            <person name="Blackwell M."/>
            <person name="Grigoriev I.V."/>
            <person name="Jeffries T.W."/>
        </authorList>
    </citation>
    <scope>NUCLEOTIDE SEQUENCE [LARGE SCALE GENOMIC DNA]</scope>
    <source>
        <strain evidence="9 10">NRRL Y-11557</strain>
    </source>
</reference>
<dbReference type="CDD" id="cd05251">
    <property type="entry name" value="NmrA_like_SDR_a"/>
    <property type="match status" value="1"/>
</dbReference>
<dbReference type="FunFam" id="3.40.50.720:FF:000181">
    <property type="entry name" value="NmrA-like family domain-containing protein 1"/>
    <property type="match status" value="1"/>
</dbReference>
<dbReference type="AlphaFoldDB" id="A0A1E3Q117"/>
<dbReference type="OrthoDB" id="4083373at2759"/>
<evidence type="ECO:0000256" key="5">
    <source>
        <dbReference type="ARBA" id="ARBA00022857"/>
    </source>
</evidence>
<keyword evidence="10" id="KW-1185">Reference proteome</keyword>
<keyword evidence="6" id="KW-0539">Nucleus</keyword>
<evidence type="ECO:0000256" key="4">
    <source>
        <dbReference type="ARBA" id="ARBA00022490"/>
    </source>
</evidence>
<dbReference type="Gene3D" id="3.40.50.720">
    <property type="entry name" value="NAD(P)-binding Rossmann-like Domain"/>
    <property type="match status" value="1"/>
</dbReference>
<organism evidence="9 10">
    <name type="scientific">Lipomyces starkeyi NRRL Y-11557</name>
    <dbReference type="NCBI Taxonomy" id="675824"/>
    <lineage>
        <taxon>Eukaryota</taxon>
        <taxon>Fungi</taxon>
        <taxon>Dikarya</taxon>
        <taxon>Ascomycota</taxon>
        <taxon>Saccharomycotina</taxon>
        <taxon>Lipomycetes</taxon>
        <taxon>Lipomycetales</taxon>
        <taxon>Lipomycetaceae</taxon>
        <taxon>Lipomyces</taxon>
    </lineage>
</organism>
<dbReference type="GO" id="GO:0005634">
    <property type="term" value="C:nucleus"/>
    <property type="evidence" value="ECO:0007669"/>
    <property type="project" value="UniProtKB-SubCell"/>
</dbReference>
<gene>
    <name evidence="9" type="ORF">LIPSTDRAFT_5351</name>
</gene>
<accession>A0A1E3Q117</accession>